<sequence length="451" mass="50244">MKTRVYVLLFCITLLSVRTVSFGQDKPLEKPNAEVKEKAKETREDIYEEFEEFIKVIKELQDKYVDEINVNTILTNAYRGMLSGLDPYSQYFSSEELEDLKIETEGEFEGLGIEVIIREGLLTVITPIIDSPAFKAGILVGDRIIKIDGEFTENMSVRDAIKKLRGKLGTTITLTVVHEGDTVPVDITMERATIHVKSIRGARIVDDDYKIGYLAVTNFQENTTKDMDVAVQDLLKKGMKSLILDLRFNPGGLLNIAVDMADKFLERGLIVSTKGRDTTQNYTYQARKQGTYPKFPLVVLVNNGSASASEIVAGAIKDHKRGLLLGIKTFGKGSVQSLIPVWDGKTALKLTTARYYTPSGVCIHEKGIEPHIKVPLSFAETKALHEHLSMIDIDRDTKTNEVRESEGKGKEPVPQGSSVKKEKSPYRDVQLERAIDVLKGIEVYAKGANTP</sequence>
<evidence type="ECO:0000256" key="4">
    <source>
        <dbReference type="ARBA" id="ARBA00022825"/>
    </source>
</evidence>
<dbReference type="InterPro" id="IPR001478">
    <property type="entry name" value="PDZ"/>
</dbReference>
<dbReference type="CDD" id="cd07560">
    <property type="entry name" value="Peptidase_S41_CPP"/>
    <property type="match status" value="1"/>
</dbReference>
<dbReference type="OrthoDB" id="9812068at2"/>
<evidence type="ECO:0000256" key="2">
    <source>
        <dbReference type="ARBA" id="ARBA00022670"/>
    </source>
</evidence>
<dbReference type="Pfam" id="PF03572">
    <property type="entry name" value="Peptidase_S41"/>
    <property type="match status" value="1"/>
</dbReference>
<dbReference type="InterPro" id="IPR029045">
    <property type="entry name" value="ClpP/crotonase-like_dom_sf"/>
</dbReference>
<dbReference type="GO" id="GO:0007165">
    <property type="term" value="P:signal transduction"/>
    <property type="evidence" value="ECO:0007669"/>
    <property type="project" value="TreeGrafter"/>
</dbReference>
<evidence type="ECO:0000256" key="6">
    <source>
        <dbReference type="SAM" id="MobiDB-lite"/>
    </source>
</evidence>
<feature type="domain" description="PDZ" evidence="8">
    <location>
        <begin position="99"/>
        <end position="165"/>
    </location>
</feature>
<feature type="compositionally biased region" description="Basic and acidic residues" evidence="6">
    <location>
        <begin position="394"/>
        <end position="411"/>
    </location>
</feature>
<dbReference type="SMART" id="SM00228">
    <property type="entry name" value="PDZ"/>
    <property type="match status" value="1"/>
</dbReference>
<dbReference type="GO" id="GO:0004175">
    <property type="term" value="F:endopeptidase activity"/>
    <property type="evidence" value="ECO:0007669"/>
    <property type="project" value="TreeGrafter"/>
</dbReference>
<dbReference type="Proteomes" id="UP000002985">
    <property type="component" value="Unassembled WGS sequence"/>
</dbReference>
<feature type="chain" id="PRO_5003671440" evidence="7">
    <location>
        <begin position="24"/>
        <end position="451"/>
    </location>
</feature>
<dbReference type="eggNOG" id="COG0793">
    <property type="taxonomic scope" value="Bacteria"/>
</dbReference>
<dbReference type="CDD" id="cd06782">
    <property type="entry name" value="cpPDZ_CPP-like"/>
    <property type="match status" value="1"/>
</dbReference>
<dbReference type="InterPro" id="IPR036034">
    <property type="entry name" value="PDZ_sf"/>
</dbReference>
<dbReference type="PROSITE" id="PS50106">
    <property type="entry name" value="PDZ"/>
    <property type="match status" value="1"/>
</dbReference>
<evidence type="ECO:0000259" key="8">
    <source>
        <dbReference type="PROSITE" id="PS50106"/>
    </source>
</evidence>
<dbReference type="PANTHER" id="PTHR32060">
    <property type="entry name" value="TAIL-SPECIFIC PROTEASE"/>
    <property type="match status" value="1"/>
</dbReference>
<dbReference type="InterPro" id="IPR055210">
    <property type="entry name" value="CtpA/B_N"/>
</dbReference>
<evidence type="ECO:0000256" key="7">
    <source>
        <dbReference type="SAM" id="SignalP"/>
    </source>
</evidence>
<dbReference type="InterPro" id="IPR004447">
    <property type="entry name" value="Peptidase_S41A"/>
</dbReference>
<feature type="region of interest" description="Disordered" evidence="6">
    <location>
        <begin position="394"/>
        <end position="426"/>
    </location>
</feature>
<evidence type="ECO:0000256" key="3">
    <source>
        <dbReference type="ARBA" id="ARBA00022801"/>
    </source>
</evidence>
<protein>
    <submittedName>
        <fullName evidence="9">Protease</fullName>
    </submittedName>
</protein>
<dbReference type="FunFam" id="3.90.226.10:FF:000029">
    <property type="entry name" value="Peptidase, S41 family"/>
    <property type="match status" value="1"/>
</dbReference>
<dbReference type="STRING" id="247490.KSU1_C0824"/>
<dbReference type="SUPFAM" id="SSF52096">
    <property type="entry name" value="ClpP/crotonase"/>
    <property type="match status" value="1"/>
</dbReference>
<dbReference type="PANTHER" id="PTHR32060:SF30">
    <property type="entry name" value="CARBOXY-TERMINAL PROCESSING PROTEASE CTPA"/>
    <property type="match status" value="1"/>
</dbReference>
<evidence type="ECO:0000256" key="1">
    <source>
        <dbReference type="ARBA" id="ARBA00009179"/>
    </source>
</evidence>
<feature type="signal peptide" evidence="7">
    <location>
        <begin position="1"/>
        <end position="23"/>
    </location>
</feature>
<reference evidence="9 10" key="1">
    <citation type="journal article" date="2012" name="FEBS Lett.">
        <title>Anammox organism KSU-1 expresses a NirK-type copper-containing nitrite reductase instead of a NirS-type with cytochrome cd1.</title>
        <authorList>
            <person name="Hira D."/>
            <person name="Toh H."/>
            <person name="Migita C.T."/>
            <person name="Okubo H."/>
            <person name="Nishiyama T."/>
            <person name="Hattori M."/>
            <person name="Furukawa K."/>
            <person name="Fujii T."/>
        </authorList>
    </citation>
    <scope>NUCLEOTIDE SEQUENCE [LARGE SCALE GENOMIC DNA]</scope>
</reference>
<evidence type="ECO:0000256" key="5">
    <source>
        <dbReference type="RuleBase" id="RU004404"/>
    </source>
</evidence>
<organism evidence="9 10">
    <name type="scientific">Candidatus Jettenia caeni</name>
    <dbReference type="NCBI Taxonomy" id="247490"/>
    <lineage>
        <taxon>Bacteria</taxon>
        <taxon>Pseudomonadati</taxon>
        <taxon>Planctomycetota</taxon>
        <taxon>Candidatus Brocadiia</taxon>
        <taxon>Candidatus Brocadiales</taxon>
        <taxon>Candidatus Brocadiaceae</taxon>
        <taxon>Candidatus Jettenia</taxon>
    </lineage>
</organism>
<dbReference type="SMART" id="SM00245">
    <property type="entry name" value="TSPc"/>
    <property type="match status" value="1"/>
</dbReference>
<dbReference type="SUPFAM" id="SSF50156">
    <property type="entry name" value="PDZ domain-like"/>
    <property type="match status" value="1"/>
</dbReference>
<comment type="similarity">
    <text evidence="1 5">Belongs to the peptidase S41A family.</text>
</comment>
<gene>
    <name evidence="9" type="ORF">KSU1_C0824</name>
</gene>
<dbReference type="Pfam" id="PF22694">
    <property type="entry name" value="CtpB_N-like"/>
    <property type="match status" value="1"/>
</dbReference>
<keyword evidence="7" id="KW-0732">Signal</keyword>
<comment type="caution">
    <text evidence="9">The sequence shown here is derived from an EMBL/GenBank/DDBJ whole genome shotgun (WGS) entry which is preliminary data.</text>
</comment>
<dbReference type="MEROPS" id="S41.004"/>
<accession>I3IL25</accession>
<dbReference type="Gene3D" id="2.30.42.10">
    <property type="match status" value="1"/>
</dbReference>
<dbReference type="GO" id="GO:0030288">
    <property type="term" value="C:outer membrane-bounded periplasmic space"/>
    <property type="evidence" value="ECO:0007669"/>
    <property type="project" value="TreeGrafter"/>
</dbReference>
<evidence type="ECO:0000313" key="9">
    <source>
        <dbReference type="EMBL" id="GAB62420.1"/>
    </source>
</evidence>
<dbReference type="GO" id="GO:0008236">
    <property type="term" value="F:serine-type peptidase activity"/>
    <property type="evidence" value="ECO:0007669"/>
    <property type="project" value="UniProtKB-KW"/>
</dbReference>
<evidence type="ECO:0000313" key="10">
    <source>
        <dbReference type="Proteomes" id="UP000002985"/>
    </source>
</evidence>
<dbReference type="EMBL" id="BAFH01000003">
    <property type="protein sequence ID" value="GAB62420.1"/>
    <property type="molecule type" value="Genomic_DNA"/>
</dbReference>
<dbReference type="GO" id="GO:0006508">
    <property type="term" value="P:proteolysis"/>
    <property type="evidence" value="ECO:0007669"/>
    <property type="project" value="UniProtKB-KW"/>
</dbReference>
<dbReference type="Pfam" id="PF13180">
    <property type="entry name" value="PDZ_2"/>
    <property type="match status" value="1"/>
</dbReference>
<name>I3IL25_9BACT</name>
<dbReference type="FunFam" id="2.30.42.10:FF:000063">
    <property type="entry name" value="Peptidase, S41 family"/>
    <property type="match status" value="1"/>
</dbReference>
<keyword evidence="2 5" id="KW-0645">Protease</keyword>
<dbReference type="NCBIfam" id="TIGR00225">
    <property type="entry name" value="prc"/>
    <property type="match status" value="1"/>
</dbReference>
<dbReference type="Gene3D" id="3.30.750.44">
    <property type="match status" value="1"/>
</dbReference>
<proteinExistence type="inferred from homology"/>
<keyword evidence="3 5" id="KW-0378">Hydrolase</keyword>
<keyword evidence="10" id="KW-1185">Reference proteome</keyword>
<dbReference type="InterPro" id="IPR005151">
    <property type="entry name" value="Tail-specific_protease"/>
</dbReference>
<dbReference type="AlphaFoldDB" id="I3IL25"/>
<dbReference type="Gene3D" id="3.90.226.10">
    <property type="entry name" value="2-enoyl-CoA Hydratase, Chain A, domain 1"/>
    <property type="match status" value="1"/>
</dbReference>
<keyword evidence="4 5" id="KW-0720">Serine protease</keyword>